<dbReference type="AlphaFoldDB" id="A0A0M8MXB8"/>
<reference evidence="4 5" key="1">
    <citation type="submission" date="2015-07" db="EMBL/GenBank/DDBJ databases">
        <title>Draft Genome Sequence of Malassezia furfur CBS1878 and Malassezia pachydermatis CBS1879.</title>
        <authorList>
            <person name="Triana S."/>
            <person name="Ohm R."/>
            <person name="Gonzalez A."/>
            <person name="DeCock H."/>
            <person name="Restrepo S."/>
            <person name="Celis A."/>
        </authorList>
    </citation>
    <scope>NUCLEOTIDE SEQUENCE [LARGE SCALE GENOMIC DNA]</scope>
    <source>
        <strain evidence="4 5">CBS 1879</strain>
    </source>
</reference>
<dbReference type="GO" id="GO:0005737">
    <property type="term" value="C:cytoplasm"/>
    <property type="evidence" value="ECO:0007669"/>
    <property type="project" value="TreeGrafter"/>
</dbReference>
<evidence type="ECO:0000313" key="5">
    <source>
        <dbReference type="Proteomes" id="UP000037751"/>
    </source>
</evidence>
<dbReference type="GO" id="GO:0016272">
    <property type="term" value="C:prefoldin complex"/>
    <property type="evidence" value="ECO:0007669"/>
    <property type="project" value="InterPro"/>
</dbReference>
<gene>
    <name evidence="4" type="ORF">Malapachy_3233</name>
</gene>
<keyword evidence="5" id="KW-1185">Reference proteome</keyword>
<dbReference type="GO" id="GO:0044183">
    <property type="term" value="F:protein folding chaperone"/>
    <property type="evidence" value="ECO:0007669"/>
    <property type="project" value="TreeGrafter"/>
</dbReference>
<dbReference type="GO" id="GO:0051082">
    <property type="term" value="F:unfolded protein binding"/>
    <property type="evidence" value="ECO:0007669"/>
    <property type="project" value="InterPro"/>
</dbReference>
<dbReference type="Pfam" id="PF01920">
    <property type="entry name" value="Prefoldin_2"/>
    <property type="match status" value="1"/>
</dbReference>
<dbReference type="RefSeq" id="XP_017993836.1">
    <property type="nucleotide sequence ID" value="XM_018137710.1"/>
</dbReference>
<dbReference type="OrthoDB" id="2015447at2759"/>
<evidence type="ECO:0000256" key="1">
    <source>
        <dbReference type="ARBA" id="ARBA00008045"/>
    </source>
</evidence>
<dbReference type="EMBL" id="LGAV01000001">
    <property type="protein sequence ID" value="KOS16204.1"/>
    <property type="molecule type" value="Genomic_DNA"/>
</dbReference>
<keyword evidence="3" id="KW-0175">Coiled coil</keyword>
<proteinExistence type="inferred from homology"/>
<dbReference type="VEuPathDB" id="FungiDB:Malapachy_3233"/>
<comment type="similarity">
    <text evidence="1">Belongs to the prefoldin subunit beta family.</text>
</comment>
<dbReference type="PANTHER" id="PTHR20903">
    <property type="entry name" value="PREFOLDIN SUBUNIT 1-RELATED"/>
    <property type="match status" value="1"/>
</dbReference>
<dbReference type="InterPro" id="IPR002777">
    <property type="entry name" value="PFD_beta-like"/>
</dbReference>
<organism evidence="4 5">
    <name type="scientific">Malassezia pachydermatis</name>
    <dbReference type="NCBI Taxonomy" id="77020"/>
    <lineage>
        <taxon>Eukaryota</taxon>
        <taxon>Fungi</taxon>
        <taxon>Dikarya</taxon>
        <taxon>Basidiomycota</taxon>
        <taxon>Ustilaginomycotina</taxon>
        <taxon>Malasseziomycetes</taxon>
        <taxon>Malasseziales</taxon>
        <taxon>Malasseziaceae</taxon>
        <taxon>Malassezia</taxon>
    </lineage>
</organism>
<dbReference type="Proteomes" id="UP000037751">
    <property type="component" value="Unassembled WGS sequence"/>
</dbReference>
<dbReference type="InterPro" id="IPR009053">
    <property type="entry name" value="Prefoldin"/>
</dbReference>
<name>A0A0M8MXB8_9BASI</name>
<protein>
    <submittedName>
        <fullName evidence="4">Prefoldin subunit 1</fullName>
    </submittedName>
</protein>
<dbReference type="Gene3D" id="1.10.287.370">
    <property type="match status" value="1"/>
</dbReference>
<dbReference type="GeneID" id="28729586"/>
<dbReference type="SUPFAM" id="SSF46579">
    <property type="entry name" value="Prefoldin"/>
    <property type="match status" value="1"/>
</dbReference>
<sequence>MATAKEDSIPVLLNSVQMRLSSSQRQLSIVRAQMSNRIREAKMQELTIEQLKGLGNETRVYKAVGKMFMREDFDDVLAEAYRKRDQAMEETQMLEKKSSFYEKEATEAKSHLTDLVKSIEKASTPP</sequence>
<dbReference type="STRING" id="77020.A0A0M8MXB8"/>
<accession>A0A0M8MXB8</accession>
<feature type="coiled-coil region" evidence="3">
    <location>
        <begin position="77"/>
        <end position="104"/>
    </location>
</feature>
<evidence type="ECO:0000256" key="3">
    <source>
        <dbReference type="SAM" id="Coils"/>
    </source>
</evidence>
<evidence type="ECO:0000313" key="4">
    <source>
        <dbReference type="EMBL" id="KOS16204.1"/>
    </source>
</evidence>
<keyword evidence="2" id="KW-0143">Chaperone</keyword>
<dbReference type="PANTHER" id="PTHR20903:SF0">
    <property type="entry name" value="PREFOLDIN SUBUNIT 1"/>
    <property type="match status" value="1"/>
</dbReference>
<evidence type="ECO:0000256" key="2">
    <source>
        <dbReference type="ARBA" id="ARBA00023186"/>
    </source>
</evidence>
<comment type="caution">
    <text evidence="4">The sequence shown here is derived from an EMBL/GenBank/DDBJ whole genome shotgun (WGS) entry which is preliminary data.</text>
</comment>